<dbReference type="Gene3D" id="1.10.10.10">
    <property type="entry name" value="Winged helix-like DNA-binding domain superfamily/Winged helix DNA-binding domain"/>
    <property type="match status" value="1"/>
</dbReference>
<keyword evidence="3" id="KW-0804">Transcription</keyword>
<dbReference type="InterPro" id="IPR000595">
    <property type="entry name" value="cNMP-bd_dom"/>
</dbReference>
<accession>A0A4Q2RJ28</accession>
<organism evidence="5 6">
    <name type="scientific">Lichenibacterium ramalinae</name>
    <dbReference type="NCBI Taxonomy" id="2316527"/>
    <lineage>
        <taxon>Bacteria</taxon>
        <taxon>Pseudomonadati</taxon>
        <taxon>Pseudomonadota</taxon>
        <taxon>Alphaproteobacteria</taxon>
        <taxon>Hyphomicrobiales</taxon>
        <taxon>Lichenihabitantaceae</taxon>
        <taxon>Lichenibacterium</taxon>
    </lineage>
</organism>
<protein>
    <submittedName>
        <fullName evidence="5">Crp/Fnr family transcriptional regulator</fullName>
    </submittedName>
</protein>
<proteinExistence type="predicted"/>
<keyword evidence="2" id="KW-0238">DNA-binding</keyword>
<dbReference type="GO" id="GO:0003677">
    <property type="term" value="F:DNA binding"/>
    <property type="evidence" value="ECO:0007669"/>
    <property type="project" value="UniProtKB-KW"/>
</dbReference>
<dbReference type="EMBL" id="QYBC01000002">
    <property type="protein sequence ID" value="RYB07300.1"/>
    <property type="molecule type" value="Genomic_DNA"/>
</dbReference>
<feature type="domain" description="HTH crp-type" evidence="4">
    <location>
        <begin position="130"/>
        <end position="196"/>
    </location>
</feature>
<evidence type="ECO:0000256" key="3">
    <source>
        <dbReference type="ARBA" id="ARBA00023163"/>
    </source>
</evidence>
<dbReference type="Pfam" id="PF00027">
    <property type="entry name" value="cNMP_binding"/>
    <property type="match status" value="1"/>
</dbReference>
<dbReference type="InterPro" id="IPR018490">
    <property type="entry name" value="cNMP-bd_dom_sf"/>
</dbReference>
<reference evidence="5 6" key="2">
    <citation type="submission" date="2019-02" db="EMBL/GenBank/DDBJ databases">
        <title>'Lichenibacterium ramalinii' gen. nov. sp. nov., 'Lichenibacterium minor' gen. nov. sp. nov.</title>
        <authorList>
            <person name="Pankratov T."/>
        </authorList>
    </citation>
    <scope>NUCLEOTIDE SEQUENCE [LARGE SCALE GENOMIC DNA]</scope>
    <source>
        <strain evidence="5 6">RmlP001</strain>
    </source>
</reference>
<dbReference type="GO" id="GO:0006355">
    <property type="term" value="P:regulation of DNA-templated transcription"/>
    <property type="evidence" value="ECO:0007669"/>
    <property type="project" value="InterPro"/>
</dbReference>
<evidence type="ECO:0000256" key="1">
    <source>
        <dbReference type="ARBA" id="ARBA00023015"/>
    </source>
</evidence>
<dbReference type="InterPro" id="IPR012318">
    <property type="entry name" value="HTH_CRP"/>
</dbReference>
<dbReference type="SUPFAM" id="SSF46785">
    <property type="entry name" value="Winged helix' DNA-binding domain"/>
    <property type="match status" value="1"/>
</dbReference>
<dbReference type="InterPro" id="IPR036390">
    <property type="entry name" value="WH_DNA-bd_sf"/>
</dbReference>
<evidence type="ECO:0000256" key="2">
    <source>
        <dbReference type="ARBA" id="ARBA00023125"/>
    </source>
</evidence>
<reference evidence="5 6" key="1">
    <citation type="submission" date="2018-09" db="EMBL/GenBank/DDBJ databases">
        <authorList>
            <person name="Grouzdev D.S."/>
            <person name="Krutkina M.S."/>
        </authorList>
    </citation>
    <scope>NUCLEOTIDE SEQUENCE [LARGE SCALE GENOMIC DNA]</scope>
    <source>
        <strain evidence="5 6">RmlP001</strain>
    </source>
</reference>
<dbReference type="Gene3D" id="2.60.120.10">
    <property type="entry name" value="Jelly Rolls"/>
    <property type="match status" value="1"/>
</dbReference>
<name>A0A4Q2RJ28_9HYPH</name>
<dbReference type="OrthoDB" id="7506088at2"/>
<dbReference type="AlphaFoldDB" id="A0A4Q2RJ28"/>
<keyword evidence="6" id="KW-1185">Reference proteome</keyword>
<gene>
    <name evidence="5" type="ORF">D3272_03215</name>
</gene>
<keyword evidence="1" id="KW-0805">Transcription regulation</keyword>
<sequence length="220" mass="23758">MSPDDFAALAPRLEPVAMPFQSVLIASNQPIRSVLFPESGIVSTIANTEEGRIEIGVIGREGLVGVPVVLGTDQTPHTSVVQVAGTALAIAPAALRAAIHARPSLFRPLGLYIQALFVQVSQTASVNVNFDIEARLARWLLMMTDRVDVDEIPLTHEFLSAMLGVRRPGVTVATHVLEGTGAIRARRGRIEVRDRDKLLELAGDGYLTGVIEHERLMAEI</sequence>
<dbReference type="Proteomes" id="UP000289411">
    <property type="component" value="Unassembled WGS sequence"/>
</dbReference>
<evidence type="ECO:0000313" key="6">
    <source>
        <dbReference type="Proteomes" id="UP000289411"/>
    </source>
</evidence>
<evidence type="ECO:0000259" key="4">
    <source>
        <dbReference type="PROSITE" id="PS51063"/>
    </source>
</evidence>
<dbReference type="SUPFAM" id="SSF51206">
    <property type="entry name" value="cAMP-binding domain-like"/>
    <property type="match status" value="1"/>
</dbReference>
<dbReference type="PROSITE" id="PS51063">
    <property type="entry name" value="HTH_CRP_2"/>
    <property type="match status" value="1"/>
</dbReference>
<dbReference type="InterPro" id="IPR014710">
    <property type="entry name" value="RmlC-like_jellyroll"/>
</dbReference>
<dbReference type="Pfam" id="PF13545">
    <property type="entry name" value="HTH_Crp_2"/>
    <property type="match status" value="1"/>
</dbReference>
<dbReference type="InterPro" id="IPR036388">
    <property type="entry name" value="WH-like_DNA-bd_sf"/>
</dbReference>
<evidence type="ECO:0000313" key="5">
    <source>
        <dbReference type="EMBL" id="RYB07300.1"/>
    </source>
</evidence>
<comment type="caution">
    <text evidence="5">The sequence shown here is derived from an EMBL/GenBank/DDBJ whole genome shotgun (WGS) entry which is preliminary data.</text>
</comment>